<name>A0A1Y2BPB7_9FUNG</name>
<dbReference type="PANTHER" id="PTHR13593:SF113">
    <property type="entry name" value="SI:DKEY-266F7.9"/>
    <property type="match status" value="1"/>
</dbReference>
<dbReference type="InterPro" id="IPR017946">
    <property type="entry name" value="PLC-like_Pdiesterase_TIM-brl"/>
</dbReference>
<dbReference type="EMBL" id="MCOG01000147">
    <property type="protein sequence ID" value="ORY36566.1"/>
    <property type="molecule type" value="Genomic_DNA"/>
</dbReference>
<dbReference type="SUPFAM" id="SSF51695">
    <property type="entry name" value="PLC-like phosphodiesterases"/>
    <property type="match status" value="1"/>
</dbReference>
<reference evidence="1 2" key="1">
    <citation type="submission" date="2016-08" db="EMBL/GenBank/DDBJ databases">
        <title>A Parts List for Fungal Cellulosomes Revealed by Comparative Genomics.</title>
        <authorList>
            <consortium name="DOE Joint Genome Institute"/>
            <person name="Haitjema C.H."/>
            <person name="Gilmore S.P."/>
            <person name="Henske J.K."/>
            <person name="Solomon K.V."/>
            <person name="De Groot R."/>
            <person name="Kuo A."/>
            <person name="Mondo S.J."/>
            <person name="Salamov A.A."/>
            <person name="Labutti K."/>
            <person name="Zhao Z."/>
            <person name="Chiniquy J."/>
            <person name="Barry K."/>
            <person name="Brewer H.M."/>
            <person name="Purvine S.O."/>
            <person name="Wright A.T."/>
            <person name="Boxma B."/>
            <person name="Van Alen T."/>
            <person name="Hackstein J.H."/>
            <person name="Baker S.E."/>
            <person name="Grigoriev I.V."/>
            <person name="O'Malley M.A."/>
        </authorList>
    </citation>
    <scope>NUCLEOTIDE SEQUENCE [LARGE SCALE GENOMIC DNA]</scope>
    <source>
        <strain evidence="1 2">G1</strain>
    </source>
</reference>
<proteinExistence type="predicted"/>
<evidence type="ECO:0000313" key="1">
    <source>
        <dbReference type="EMBL" id="ORY36566.1"/>
    </source>
</evidence>
<accession>A0A1Y2BPB7</accession>
<dbReference type="GO" id="GO:0008081">
    <property type="term" value="F:phosphoric diester hydrolase activity"/>
    <property type="evidence" value="ECO:0007669"/>
    <property type="project" value="InterPro"/>
</dbReference>
<dbReference type="GO" id="GO:0006629">
    <property type="term" value="P:lipid metabolic process"/>
    <property type="evidence" value="ECO:0007669"/>
    <property type="project" value="InterPro"/>
</dbReference>
<dbReference type="PANTHER" id="PTHR13593">
    <property type="match status" value="1"/>
</dbReference>
<organism evidence="1 2">
    <name type="scientific">Neocallimastix californiae</name>
    <dbReference type="NCBI Taxonomy" id="1754190"/>
    <lineage>
        <taxon>Eukaryota</taxon>
        <taxon>Fungi</taxon>
        <taxon>Fungi incertae sedis</taxon>
        <taxon>Chytridiomycota</taxon>
        <taxon>Chytridiomycota incertae sedis</taxon>
        <taxon>Neocallimastigomycetes</taxon>
        <taxon>Neocallimastigales</taxon>
        <taxon>Neocallimastigaceae</taxon>
        <taxon>Neocallimastix</taxon>
    </lineage>
</organism>
<dbReference type="AlphaFoldDB" id="A0A1Y2BPB7"/>
<dbReference type="InterPro" id="IPR051057">
    <property type="entry name" value="PI-PLC_domain"/>
</dbReference>
<comment type="caution">
    <text evidence="1">The sequence shown here is derived from an EMBL/GenBank/DDBJ whole genome shotgun (WGS) entry which is preliminary data.</text>
</comment>
<dbReference type="OrthoDB" id="2176406at2759"/>
<gene>
    <name evidence="1" type="ORF">LY90DRAFT_511462</name>
</gene>
<sequence length="146" mass="17098">MKGDAFNQKTCISANSRLWYFSSTDPCEWTYYLSPSNRNEVDNSASCNEYGCLTKFGWIHKEYTCYYNKDPVIDDANWMSYLDQNLKINQIIISGTHDSGTYDIDDTNIFTKDTRRSMSKTQNFDISDQLEMGIRFLDLRLEINEK</sequence>
<keyword evidence="2" id="KW-1185">Reference proteome</keyword>
<protein>
    <submittedName>
        <fullName evidence="1">PLC-like phosphodiesterase</fullName>
    </submittedName>
</protein>
<evidence type="ECO:0000313" key="2">
    <source>
        <dbReference type="Proteomes" id="UP000193920"/>
    </source>
</evidence>
<dbReference type="Gene3D" id="3.20.20.190">
    <property type="entry name" value="Phosphatidylinositol (PI) phosphodiesterase"/>
    <property type="match status" value="1"/>
</dbReference>
<dbReference type="Proteomes" id="UP000193920">
    <property type="component" value="Unassembled WGS sequence"/>
</dbReference>